<dbReference type="GO" id="GO:0009279">
    <property type="term" value="C:cell outer membrane"/>
    <property type="evidence" value="ECO:0007669"/>
    <property type="project" value="UniProtKB-SubCell"/>
</dbReference>
<dbReference type="InterPro" id="IPR006664">
    <property type="entry name" value="OMP_bac"/>
</dbReference>
<dbReference type="PANTHER" id="PTHR30329:SF21">
    <property type="entry name" value="LIPOPROTEIN YIAD-RELATED"/>
    <property type="match status" value="1"/>
</dbReference>
<accession>M7N465</accession>
<dbReference type="AlphaFoldDB" id="M7N465"/>
<evidence type="ECO:0000313" key="6">
    <source>
        <dbReference type="EMBL" id="EMR02006.1"/>
    </source>
</evidence>
<reference evidence="6 7" key="1">
    <citation type="journal article" date="2013" name="Genome Announc.">
        <title>Draft Genome Sequence of Cesiribacter andamanensis Strain AMV16T, Isolated from a Soil Sample from a Mud Volcano in the Andaman Islands, India.</title>
        <authorList>
            <person name="Shivaji S."/>
            <person name="Ara S."/>
            <person name="Begum Z."/>
            <person name="Srinivas T.N."/>
            <person name="Singh A."/>
            <person name="Kumar Pinnaka A."/>
        </authorList>
    </citation>
    <scope>NUCLEOTIDE SEQUENCE [LARGE SCALE GENOMIC DNA]</scope>
    <source>
        <strain evidence="6 7">AMV16</strain>
    </source>
</reference>
<dbReference type="SUPFAM" id="SSF103088">
    <property type="entry name" value="OmpA-like"/>
    <property type="match status" value="1"/>
</dbReference>
<keyword evidence="7" id="KW-1185">Reference proteome</keyword>
<proteinExistence type="predicted"/>
<evidence type="ECO:0000256" key="2">
    <source>
        <dbReference type="ARBA" id="ARBA00023136"/>
    </source>
</evidence>
<dbReference type="InterPro" id="IPR050330">
    <property type="entry name" value="Bact_OuterMem_StrucFunc"/>
</dbReference>
<protein>
    <submittedName>
        <fullName evidence="6">Root adhesin</fullName>
    </submittedName>
</protein>
<evidence type="ECO:0000256" key="3">
    <source>
        <dbReference type="ARBA" id="ARBA00023237"/>
    </source>
</evidence>
<dbReference type="EMBL" id="AODQ01000078">
    <property type="protein sequence ID" value="EMR02006.1"/>
    <property type="molecule type" value="Genomic_DNA"/>
</dbReference>
<evidence type="ECO:0000256" key="1">
    <source>
        <dbReference type="ARBA" id="ARBA00004442"/>
    </source>
</evidence>
<dbReference type="eggNOG" id="COG2885">
    <property type="taxonomic scope" value="Bacteria"/>
</dbReference>
<organism evidence="6 7">
    <name type="scientific">Cesiribacter andamanensis AMV16</name>
    <dbReference type="NCBI Taxonomy" id="1279009"/>
    <lineage>
        <taxon>Bacteria</taxon>
        <taxon>Pseudomonadati</taxon>
        <taxon>Bacteroidota</taxon>
        <taxon>Cytophagia</taxon>
        <taxon>Cytophagales</taxon>
        <taxon>Cesiribacteraceae</taxon>
        <taxon>Cesiribacter</taxon>
    </lineage>
</organism>
<evidence type="ECO:0000256" key="4">
    <source>
        <dbReference type="PROSITE-ProRule" id="PRU00473"/>
    </source>
</evidence>
<name>M7N465_9BACT</name>
<dbReference type="STRING" id="1279009.ADICEAN_02865"/>
<dbReference type="Gene3D" id="3.30.1330.60">
    <property type="entry name" value="OmpA-like domain"/>
    <property type="match status" value="1"/>
</dbReference>
<dbReference type="PANTHER" id="PTHR30329">
    <property type="entry name" value="STATOR ELEMENT OF FLAGELLAR MOTOR COMPLEX"/>
    <property type="match status" value="1"/>
</dbReference>
<dbReference type="Pfam" id="PF00691">
    <property type="entry name" value="OmpA"/>
    <property type="match status" value="1"/>
</dbReference>
<feature type="domain" description="OmpA-like" evidence="5">
    <location>
        <begin position="89"/>
        <end position="207"/>
    </location>
</feature>
<dbReference type="InterPro" id="IPR036737">
    <property type="entry name" value="OmpA-like_sf"/>
</dbReference>
<dbReference type="PRINTS" id="PR01021">
    <property type="entry name" value="OMPADOMAIN"/>
</dbReference>
<keyword evidence="3" id="KW-0998">Cell outer membrane</keyword>
<evidence type="ECO:0000313" key="7">
    <source>
        <dbReference type="Proteomes" id="UP000011910"/>
    </source>
</evidence>
<dbReference type="InterPro" id="IPR006665">
    <property type="entry name" value="OmpA-like"/>
</dbReference>
<keyword evidence="2 4" id="KW-0472">Membrane</keyword>
<dbReference type="PROSITE" id="PS51123">
    <property type="entry name" value="OMPA_2"/>
    <property type="match status" value="1"/>
</dbReference>
<comment type="caution">
    <text evidence="6">The sequence shown here is derived from an EMBL/GenBank/DDBJ whole genome shotgun (WGS) entry which is preliminary data.</text>
</comment>
<dbReference type="RefSeq" id="WP_009196252.1">
    <property type="nucleotide sequence ID" value="NZ_AODQ01000078.1"/>
</dbReference>
<gene>
    <name evidence="6" type="primary">oprF_7</name>
    <name evidence="6" type="ORF">ADICEAN_02865</name>
</gene>
<dbReference type="CDD" id="cd07185">
    <property type="entry name" value="OmpA_C-like"/>
    <property type="match status" value="1"/>
</dbReference>
<evidence type="ECO:0000259" key="5">
    <source>
        <dbReference type="PROSITE" id="PS51123"/>
    </source>
</evidence>
<comment type="subcellular location">
    <subcellularLocation>
        <location evidence="1">Cell outer membrane</location>
    </subcellularLocation>
</comment>
<dbReference type="Proteomes" id="UP000011910">
    <property type="component" value="Unassembled WGS sequence"/>
</dbReference>
<sequence>MGAQPLATTKFKGSLKDADSGLPLKGIVGIIDLDKGVEIEPKYLRPNGTFEFDLIKDRNYLLIIQGDDFFRIEELFYLEGDTEIERSTQSITKKLEFTTIDFASGSYTVTPAMYPDLNKLANFLIDHPEVNLTISGHTDSDGNEEQNKQLSQKRALAIMEYLVEFASVNPAQVKAIGYGSTKPIVEEKTAADKKLNRRVEFELIRPGQDEEARN</sequence>